<feature type="region of interest" description="Disordered" evidence="1">
    <location>
        <begin position="1"/>
        <end position="22"/>
    </location>
</feature>
<dbReference type="Proteomes" id="UP000823749">
    <property type="component" value="Chromosome 13"/>
</dbReference>
<reference evidence="2 3" key="1">
    <citation type="submission" date="2020-08" db="EMBL/GenBank/DDBJ databases">
        <title>Plant Genome Project.</title>
        <authorList>
            <person name="Zhang R.-G."/>
        </authorList>
    </citation>
    <scope>NUCLEOTIDE SEQUENCE [LARGE SCALE GENOMIC DNA]</scope>
    <source>
        <strain evidence="2">WSP0</strain>
        <tissue evidence="2">Leaf</tissue>
    </source>
</reference>
<dbReference type="AlphaFoldDB" id="A0AAV6HXB8"/>
<protein>
    <submittedName>
        <fullName evidence="2">Uncharacterized protein</fullName>
    </submittedName>
</protein>
<evidence type="ECO:0000256" key="1">
    <source>
        <dbReference type="SAM" id="MobiDB-lite"/>
    </source>
</evidence>
<keyword evidence="3" id="KW-1185">Reference proteome</keyword>
<proteinExistence type="predicted"/>
<evidence type="ECO:0000313" key="3">
    <source>
        <dbReference type="Proteomes" id="UP000823749"/>
    </source>
</evidence>
<dbReference type="EMBL" id="JACTNZ010000013">
    <property type="protein sequence ID" value="KAG5516682.1"/>
    <property type="molecule type" value="Genomic_DNA"/>
</dbReference>
<comment type="caution">
    <text evidence="2">The sequence shown here is derived from an EMBL/GenBank/DDBJ whole genome shotgun (WGS) entry which is preliminary data.</text>
</comment>
<organism evidence="2 3">
    <name type="scientific">Rhododendron griersonianum</name>
    <dbReference type="NCBI Taxonomy" id="479676"/>
    <lineage>
        <taxon>Eukaryota</taxon>
        <taxon>Viridiplantae</taxon>
        <taxon>Streptophyta</taxon>
        <taxon>Embryophyta</taxon>
        <taxon>Tracheophyta</taxon>
        <taxon>Spermatophyta</taxon>
        <taxon>Magnoliopsida</taxon>
        <taxon>eudicotyledons</taxon>
        <taxon>Gunneridae</taxon>
        <taxon>Pentapetalae</taxon>
        <taxon>asterids</taxon>
        <taxon>Ericales</taxon>
        <taxon>Ericaceae</taxon>
        <taxon>Ericoideae</taxon>
        <taxon>Rhodoreae</taxon>
        <taxon>Rhododendron</taxon>
    </lineage>
</organism>
<name>A0AAV6HXB8_9ERIC</name>
<evidence type="ECO:0000313" key="2">
    <source>
        <dbReference type="EMBL" id="KAG5516682.1"/>
    </source>
</evidence>
<sequence length="112" mass="12483">MDPPPSTPHLSLSHHKSTTTGAPVPRRLLSTLVCKGYSEIMRCGCKLLLVISLSNIQNDFTRVRYMTLTRPGQIRNSKNPRCLVVEKSDYMIICGCTPEDMSCCKDSVHGIM</sequence>
<gene>
    <name evidence="2" type="ORF">RHGRI_037429</name>
</gene>
<accession>A0AAV6HXB8</accession>